<dbReference type="CTD" id="729852"/>
<dbReference type="RefSeq" id="XP_023665516.1">
    <property type="nucleotide sequence ID" value="XM_023809748.2"/>
</dbReference>
<evidence type="ECO:0000313" key="4">
    <source>
        <dbReference type="Proteomes" id="UP000261540"/>
    </source>
</evidence>
<evidence type="ECO:0000259" key="2">
    <source>
        <dbReference type="PROSITE" id="PS51497"/>
    </source>
</evidence>
<dbReference type="GeneID" id="111842786"/>
<feature type="region of interest" description="Disordered" evidence="1">
    <location>
        <begin position="1"/>
        <end position="48"/>
    </location>
</feature>
<feature type="domain" description="UMA" evidence="2">
    <location>
        <begin position="98"/>
        <end position="146"/>
    </location>
</feature>
<sequence>MFTFFGRKDSSKKSVPEKELDGFVIVGETPEEQKQKSQKSGPTPPAAGVIVLPSKTPYENLVQPAPVQPVPAQPAPMYAAPLAAPAASEGGPSLPELLSDVPFTLAPHVLAMQAGLHHLPDVLLSRDINDNLASFRYDFSLENSVLCDS</sequence>
<dbReference type="Ensembl" id="ENSPKIT00000009932.1">
    <property type="protein sequence ID" value="ENSPKIP00000029141.1"/>
    <property type="gene ID" value="ENSPKIG00000010508.1"/>
</dbReference>
<dbReference type="GeneTree" id="ENSGT00390000003051"/>
<evidence type="ECO:0000313" key="3">
    <source>
        <dbReference type="Ensembl" id="ENSPKIP00000029141.1"/>
    </source>
</evidence>
<feature type="compositionally biased region" description="Basic and acidic residues" evidence="1">
    <location>
        <begin position="1"/>
        <end position="21"/>
    </location>
</feature>
<accession>A0A3B3SGL2</accession>
<protein>
    <submittedName>
        <fullName evidence="3">UBAP1-MVB12-associated (UMA) domain containing 1</fullName>
    </submittedName>
</protein>
<dbReference type="Proteomes" id="UP000261540">
    <property type="component" value="Unplaced"/>
</dbReference>
<dbReference type="InterPro" id="IPR053292">
    <property type="entry name" value="UBAP1-MVB12_assoc_domain"/>
</dbReference>
<dbReference type="Ensembl" id="ENSPKIT00000009939.1">
    <property type="protein sequence ID" value="ENSPKIP00000029148.1"/>
    <property type="gene ID" value="ENSPKIG00000010508.1"/>
</dbReference>
<name>A0A3B3SGL2_9TELE</name>
<keyword evidence="4" id="KW-1185">Reference proteome</keyword>
<proteinExistence type="predicted"/>
<dbReference type="InterPro" id="IPR023340">
    <property type="entry name" value="UMA"/>
</dbReference>
<dbReference type="PANTHER" id="PTHR36291">
    <property type="entry name" value="UBAP1-MVB12-ASSOCIATED (UMA)-DOMAIN CONTAINING PROTEIN 1"/>
    <property type="match status" value="1"/>
</dbReference>
<dbReference type="PANTHER" id="PTHR36291:SF1">
    <property type="entry name" value="UBAP1-MVB12-ASSOCIATED (UMA)-DOMAIN CONTAINING PROTEIN 1"/>
    <property type="match status" value="1"/>
</dbReference>
<dbReference type="PROSITE" id="PS51497">
    <property type="entry name" value="UMA"/>
    <property type="match status" value="1"/>
</dbReference>
<dbReference type="AlphaFoldDB" id="A0A3B3SGL2"/>
<reference evidence="3" key="1">
    <citation type="submission" date="2025-05" db="UniProtKB">
        <authorList>
            <consortium name="Ensembl"/>
        </authorList>
    </citation>
    <scope>IDENTIFICATION</scope>
</reference>
<evidence type="ECO:0000256" key="1">
    <source>
        <dbReference type="SAM" id="MobiDB-lite"/>
    </source>
</evidence>
<dbReference type="KEGG" id="pki:111842786"/>
<dbReference type="OrthoDB" id="9872568at2759"/>
<organism evidence="3 4">
    <name type="scientific">Paramormyrops kingsleyae</name>
    <dbReference type="NCBI Taxonomy" id="1676925"/>
    <lineage>
        <taxon>Eukaryota</taxon>
        <taxon>Metazoa</taxon>
        <taxon>Chordata</taxon>
        <taxon>Craniata</taxon>
        <taxon>Vertebrata</taxon>
        <taxon>Euteleostomi</taxon>
        <taxon>Actinopterygii</taxon>
        <taxon>Neopterygii</taxon>
        <taxon>Teleostei</taxon>
        <taxon>Osteoglossocephala</taxon>
        <taxon>Osteoglossomorpha</taxon>
        <taxon>Osteoglossiformes</taxon>
        <taxon>Mormyridae</taxon>
        <taxon>Paramormyrops</taxon>
    </lineage>
</organism>